<accession>A0A4Q9KG44</accession>
<dbReference type="Pfam" id="PF20059">
    <property type="entry name" value="DUF6458"/>
    <property type="match status" value="1"/>
</dbReference>
<feature type="domain" description="DUF6458" evidence="3">
    <location>
        <begin position="11"/>
        <end position="65"/>
    </location>
</feature>
<feature type="compositionally biased region" description="Gly residues" evidence="1">
    <location>
        <begin position="69"/>
        <end position="81"/>
    </location>
</feature>
<gene>
    <name evidence="4" type="ORF">ET989_06440</name>
</gene>
<dbReference type="InterPro" id="IPR045597">
    <property type="entry name" value="DUF6458"/>
</dbReference>
<feature type="transmembrane region" description="Helical" evidence="2">
    <location>
        <begin position="35"/>
        <end position="53"/>
    </location>
</feature>
<keyword evidence="5" id="KW-1185">Reference proteome</keyword>
<protein>
    <recommendedName>
        <fullName evidence="3">DUF6458 domain-containing protein</fullName>
    </recommendedName>
</protein>
<evidence type="ECO:0000256" key="1">
    <source>
        <dbReference type="SAM" id="MobiDB-lite"/>
    </source>
</evidence>
<evidence type="ECO:0000313" key="5">
    <source>
        <dbReference type="Proteomes" id="UP000292373"/>
    </source>
</evidence>
<reference evidence="4 5" key="1">
    <citation type="submission" date="2019-01" db="EMBL/GenBank/DDBJ databases">
        <title>Lactibacter flavus gen. nov., sp. nov., a novel bacterium of the family Propionibacteriaceae isolated from raw milk and dairy products.</title>
        <authorList>
            <person name="Huptas C."/>
            <person name="Wenning M."/>
            <person name="Breitenwieser F."/>
            <person name="Doll E."/>
            <person name="Von Neubeck M."/>
            <person name="Busse H.-J."/>
            <person name="Scherer S."/>
        </authorList>
    </citation>
    <scope>NUCLEOTIDE SEQUENCE [LARGE SCALE GENOMIC DNA]</scope>
    <source>
        <strain evidence="4 5">KCTC 33808</strain>
    </source>
</reference>
<sequence>MRVVNVGGPIALGVIGAILYFAMSDMLQGVDTKMIGLILMAAALLWLVVGLFANRPRSSVTTERTNVQGTGGVAPGHGPGGQSVEREVRHDEL</sequence>
<dbReference type="Proteomes" id="UP000292373">
    <property type="component" value="Unassembled WGS sequence"/>
</dbReference>
<keyword evidence="2" id="KW-0472">Membrane</keyword>
<dbReference type="EMBL" id="SDMQ01000005">
    <property type="protein sequence ID" value="TBT85382.1"/>
    <property type="molecule type" value="Genomic_DNA"/>
</dbReference>
<name>A0A4Q9KG44_9ACTN</name>
<dbReference type="AlphaFoldDB" id="A0A4Q9KG44"/>
<feature type="transmembrane region" description="Helical" evidence="2">
    <location>
        <begin position="6"/>
        <end position="23"/>
    </location>
</feature>
<organism evidence="4 5">
    <name type="scientific">Propioniciclava sinopodophylli</name>
    <dbReference type="NCBI Taxonomy" id="1837344"/>
    <lineage>
        <taxon>Bacteria</taxon>
        <taxon>Bacillati</taxon>
        <taxon>Actinomycetota</taxon>
        <taxon>Actinomycetes</taxon>
        <taxon>Propionibacteriales</taxon>
        <taxon>Propionibacteriaceae</taxon>
        <taxon>Propioniciclava</taxon>
    </lineage>
</organism>
<feature type="compositionally biased region" description="Basic and acidic residues" evidence="1">
    <location>
        <begin position="84"/>
        <end position="93"/>
    </location>
</feature>
<evidence type="ECO:0000313" key="4">
    <source>
        <dbReference type="EMBL" id="TBT85382.1"/>
    </source>
</evidence>
<proteinExistence type="predicted"/>
<evidence type="ECO:0000259" key="3">
    <source>
        <dbReference type="Pfam" id="PF20059"/>
    </source>
</evidence>
<keyword evidence="2" id="KW-0812">Transmembrane</keyword>
<feature type="region of interest" description="Disordered" evidence="1">
    <location>
        <begin position="60"/>
        <end position="93"/>
    </location>
</feature>
<keyword evidence="2" id="KW-1133">Transmembrane helix</keyword>
<evidence type="ECO:0000256" key="2">
    <source>
        <dbReference type="SAM" id="Phobius"/>
    </source>
</evidence>
<dbReference type="RefSeq" id="WP_131167723.1">
    <property type="nucleotide sequence ID" value="NZ_SDMQ01000005.1"/>
</dbReference>
<comment type="caution">
    <text evidence="4">The sequence shown here is derived from an EMBL/GenBank/DDBJ whole genome shotgun (WGS) entry which is preliminary data.</text>
</comment>
<dbReference type="OrthoDB" id="4870732at2"/>